<evidence type="ECO:0000313" key="3">
    <source>
        <dbReference type="EMBL" id="PVD23765.1"/>
    </source>
</evidence>
<keyword evidence="2" id="KW-0732">Signal</keyword>
<gene>
    <name evidence="3" type="ORF">C0Q70_17039</name>
</gene>
<feature type="chain" id="PRO_5015661543" description="Secreted protein" evidence="2">
    <location>
        <begin position="20"/>
        <end position="86"/>
    </location>
</feature>
<sequence length="86" mass="9939">MRLWMAVITLQLNLQLTSRHYRPVIIHQKARQGIRTDLSQQQSQSQSPWWSDISGSSHDPQGGFPYVKKQRMGGPYKVFEQLPTST</sequence>
<organism evidence="3 4">
    <name type="scientific">Pomacea canaliculata</name>
    <name type="common">Golden apple snail</name>
    <dbReference type="NCBI Taxonomy" id="400727"/>
    <lineage>
        <taxon>Eukaryota</taxon>
        <taxon>Metazoa</taxon>
        <taxon>Spiralia</taxon>
        <taxon>Lophotrochozoa</taxon>
        <taxon>Mollusca</taxon>
        <taxon>Gastropoda</taxon>
        <taxon>Caenogastropoda</taxon>
        <taxon>Architaenioglossa</taxon>
        <taxon>Ampullarioidea</taxon>
        <taxon>Ampullariidae</taxon>
        <taxon>Pomacea</taxon>
    </lineage>
</organism>
<name>A0A2T7NRF9_POMCA</name>
<evidence type="ECO:0000256" key="2">
    <source>
        <dbReference type="SAM" id="SignalP"/>
    </source>
</evidence>
<evidence type="ECO:0008006" key="5">
    <source>
        <dbReference type="Google" id="ProtNLM"/>
    </source>
</evidence>
<accession>A0A2T7NRF9</accession>
<comment type="caution">
    <text evidence="3">The sequence shown here is derived from an EMBL/GenBank/DDBJ whole genome shotgun (WGS) entry which is preliminary data.</text>
</comment>
<proteinExistence type="predicted"/>
<evidence type="ECO:0000313" key="4">
    <source>
        <dbReference type="Proteomes" id="UP000245119"/>
    </source>
</evidence>
<feature type="region of interest" description="Disordered" evidence="1">
    <location>
        <begin position="32"/>
        <end position="70"/>
    </location>
</feature>
<protein>
    <recommendedName>
        <fullName evidence="5">Secreted protein</fullName>
    </recommendedName>
</protein>
<keyword evidence="4" id="KW-1185">Reference proteome</keyword>
<dbReference type="EMBL" id="PZQS01000010">
    <property type="protein sequence ID" value="PVD23765.1"/>
    <property type="molecule type" value="Genomic_DNA"/>
</dbReference>
<evidence type="ECO:0000256" key="1">
    <source>
        <dbReference type="SAM" id="MobiDB-lite"/>
    </source>
</evidence>
<dbReference type="Proteomes" id="UP000245119">
    <property type="component" value="Linkage Group LG10"/>
</dbReference>
<reference evidence="3 4" key="1">
    <citation type="submission" date="2018-04" db="EMBL/GenBank/DDBJ databases">
        <title>The genome of golden apple snail Pomacea canaliculata provides insight into stress tolerance and invasive adaptation.</title>
        <authorList>
            <person name="Liu C."/>
            <person name="Liu B."/>
            <person name="Ren Y."/>
            <person name="Zhang Y."/>
            <person name="Wang H."/>
            <person name="Li S."/>
            <person name="Jiang F."/>
            <person name="Yin L."/>
            <person name="Zhang G."/>
            <person name="Qian W."/>
            <person name="Fan W."/>
        </authorList>
    </citation>
    <scope>NUCLEOTIDE SEQUENCE [LARGE SCALE GENOMIC DNA]</scope>
    <source>
        <strain evidence="3">SZHN2017</strain>
        <tissue evidence="3">Muscle</tissue>
    </source>
</reference>
<dbReference type="AlphaFoldDB" id="A0A2T7NRF9"/>
<feature type="signal peptide" evidence="2">
    <location>
        <begin position="1"/>
        <end position="19"/>
    </location>
</feature>